<evidence type="ECO:0000256" key="5">
    <source>
        <dbReference type="ARBA" id="ARBA00022729"/>
    </source>
</evidence>
<dbReference type="Pfam" id="PF02221">
    <property type="entry name" value="E1_DerP2_DerF2"/>
    <property type="match status" value="1"/>
</dbReference>
<evidence type="ECO:0000259" key="8">
    <source>
        <dbReference type="SMART" id="SM01320"/>
    </source>
</evidence>
<reference evidence="9" key="1">
    <citation type="submission" date="2022-08" db="EMBL/GenBank/DDBJ databases">
        <authorList>
            <person name="Gutierrez-Valencia J."/>
        </authorList>
    </citation>
    <scope>NUCLEOTIDE SEQUENCE</scope>
</reference>
<evidence type="ECO:0000313" key="9">
    <source>
        <dbReference type="EMBL" id="CAI0406420.1"/>
    </source>
</evidence>
<dbReference type="PANTHER" id="PTHR11306">
    <property type="entry name" value="NIEMANN PICK TYPE C2 PROTEIN NPC2-RELATED"/>
    <property type="match status" value="1"/>
</dbReference>
<feature type="non-terminal residue" evidence="9">
    <location>
        <position position="1"/>
    </location>
</feature>
<dbReference type="InterPro" id="IPR033917">
    <property type="entry name" value="ML_PG-PI_TP"/>
</dbReference>
<comment type="subunit">
    <text evidence="3">Monomer.</text>
</comment>
<dbReference type="Proteomes" id="UP001154282">
    <property type="component" value="Unassembled WGS sequence"/>
</dbReference>
<dbReference type="GO" id="GO:0032934">
    <property type="term" value="F:sterol binding"/>
    <property type="evidence" value="ECO:0007669"/>
    <property type="project" value="InterPro"/>
</dbReference>
<comment type="similarity">
    <text evidence="2">Belongs to the NPC2 family.</text>
</comment>
<evidence type="ECO:0000313" key="10">
    <source>
        <dbReference type="Proteomes" id="UP001154282"/>
    </source>
</evidence>
<gene>
    <name evidence="9" type="ORF">LITE_LOCUS13195</name>
</gene>
<dbReference type="SMART" id="SM00737">
    <property type="entry name" value="ML"/>
    <property type="match status" value="1"/>
</dbReference>
<feature type="domain" description="MD-2-related lipid-recognition" evidence="7">
    <location>
        <begin position="78"/>
        <end position="194"/>
    </location>
</feature>
<sequence length="205" mass="22268">PTELSQVVAYSSPSLAHIYLYLCYPTPLSSRQSSKSLNLPNSTNPNRNFLEKMIPCKLIVSLALSLCLLAPLIQAADFRYCDKKSDSGDVTVNGVEITPDPITRGKPATFTIKATADKAFSGGKLVIDVSYFIFHVYSETKNLCDETSCPVSTGEFVVSHSQILPGVTPPGSYTIQMKMYDAKNKELTCISFQFTIGFGSAVADS</sequence>
<dbReference type="InterPro" id="IPR032800">
    <property type="entry name" value="TRP_N"/>
</dbReference>
<dbReference type="InterPro" id="IPR039670">
    <property type="entry name" value="NPC2-like"/>
</dbReference>
<keyword evidence="5" id="KW-0732">Signal</keyword>
<dbReference type="AlphaFoldDB" id="A0AAV0JAL8"/>
<evidence type="ECO:0000256" key="6">
    <source>
        <dbReference type="ARBA" id="ARBA00023055"/>
    </source>
</evidence>
<dbReference type="SMART" id="SM01320">
    <property type="entry name" value="TRP_N"/>
    <property type="match status" value="1"/>
</dbReference>
<dbReference type="EMBL" id="CAMGYJ010000004">
    <property type="protein sequence ID" value="CAI0406420.1"/>
    <property type="molecule type" value="Genomic_DNA"/>
</dbReference>
<evidence type="ECO:0000256" key="1">
    <source>
        <dbReference type="ARBA" id="ARBA00002053"/>
    </source>
</evidence>
<evidence type="ECO:0000256" key="4">
    <source>
        <dbReference type="ARBA" id="ARBA00022448"/>
    </source>
</evidence>
<evidence type="ECO:0000256" key="2">
    <source>
        <dbReference type="ARBA" id="ARBA00006370"/>
    </source>
</evidence>
<comment type="caution">
    <text evidence="9">The sequence shown here is derived from an EMBL/GenBank/DDBJ whole genome shotgun (WGS) entry which is preliminary data.</text>
</comment>
<proteinExistence type="inferred from homology"/>
<comment type="function">
    <text evidence="1">Catalyzes the intermembrane transfer of phosphatidylglycerol and phosphatidylinositol.</text>
</comment>
<evidence type="ECO:0008006" key="11">
    <source>
        <dbReference type="Google" id="ProtNLM"/>
    </source>
</evidence>
<dbReference type="InterPro" id="IPR014756">
    <property type="entry name" value="Ig_E-set"/>
</dbReference>
<dbReference type="CDD" id="cd00917">
    <property type="entry name" value="PG-PI_TP"/>
    <property type="match status" value="1"/>
</dbReference>
<dbReference type="FunFam" id="2.60.40.770:FF:000002">
    <property type="entry name" value="putative phosphatidylglycerol/phosphatidylinositol transfer protein DDB_G0282179"/>
    <property type="match status" value="1"/>
</dbReference>
<feature type="domain" description="ML-like" evidence="8">
    <location>
        <begin position="57"/>
        <end position="201"/>
    </location>
</feature>
<dbReference type="SUPFAM" id="SSF81296">
    <property type="entry name" value="E set domains"/>
    <property type="match status" value="1"/>
</dbReference>
<organism evidence="9 10">
    <name type="scientific">Linum tenue</name>
    <dbReference type="NCBI Taxonomy" id="586396"/>
    <lineage>
        <taxon>Eukaryota</taxon>
        <taxon>Viridiplantae</taxon>
        <taxon>Streptophyta</taxon>
        <taxon>Embryophyta</taxon>
        <taxon>Tracheophyta</taxon>
        <taxon>Spermatophyta</taxon>
        <taxon>Magnoliopsida</taxon>
        <taxon>eudicotyledons</taxon>
        <taxon>Gunneridae</taxon>
        <taxon>Pentapetalae</taxon>
        <taxon>rosids</taxon>
        <taxon>fabids</taxon>
        <taxon>Malpighiales</taxon>
        <taxon>Linaceae</taxon>
        <taxon>Linum</taxon>
    </lineage>
</organism>
<dbReference type="GO" id="GO:0032366">
    <property type="term" value="P:intracellular sterol transport"/>
    <property type="evidence" value="ECO:0007669"/>
    <property type="project" value="InterPro"/>
</dbReference>
<dbReference type="PANTHER" id="PTHR11306:SF0">
    <property type="entry name" value="PHOSPHATIDYLGLYCEROL_PHOSPHATIDYLINOSITOL TRANSFER PROTEIN"/>
    <property type="match status" value="1"/>
</dbReference>
<protein>
    <recommendedName>
        <fullName evidence="11">MD-2-related lipid-recognition domain-containing protein</fullName>
    </recommendedName>
</protein>
<keyword evidence="10" id="KW-1185">Reference proteome</keyword>
<dbReference type="InterPro" id="IPR003172">
    <property type="entry name" value="ML_dom"/>
</dbReference>
<evidence type="ECO:0000256" key="3">
    <source>
        <dbReference type="ARBA" id="ARBA00011245"/>
    </source>
</evidence>
<dbReference type="Gene3D" id="2.60.40.770">
    <property type="match status" value="1"/>
</dbReference>
<evidence type="ECO:0000259" key="7">
    <source>
        <dbReference type="SMART" id="SM00737"/>
    </source>
</evidence>
<accession>A0AAV0JAL8</accession>
<name>A0AAV0JAL8_9ROSI</name>
<keyword evidence="6" id="KW-0445">Lipid transport</keyword>
<keyword evidence="4" id="KW-0813">Transport</keyword>